<organism evidence="2 3">
    <name type="scientific">Candidatus Viridilinea halotolerans</name>
    <dbReference type="NCBI Taxonomy" id="2491704"/>
    <lineage>
        <taxon>Bacteria</taxon>
        <taxon>Bacillati</taxon>
        <taxon>Chloroflexota</taxon>
        <taxon>Chloroflexia</taxon>
        <taxon>Chloroflexales</taxon>
        <taxon>Chloroflexineae</taxon>
        <taxon>Oscillochloridaceae</taxon>
        <taxon>Candidatus Viridilinea</taxon>
    </lineage>
</organism>
<feature type="compositionally biased region" description="Gly residues" evidence="1">
    <location>
        <begin position="105"/>
        <end position="116"/>
    </location>
</feature>
<reference evidence="2 3" key="1">
    <citation type="submission" date="2018-12" db="EMBL/GenBank/DDBJ databases">
        <title>Genome Sequence of Candidatus Viridilinea halotolerans isolated from saline sulfide-rich spring.</title>
        <authorList>
            <person name="Grouzdev D.S."/>
            <person name="Burganskaya E.I."/>
            <person name="Krutkina M.S."/>
            <person name="Sukhacheva M.V."/>
            <person name="Gorlenko V.M."/>
        </authorList>
    </citation>
    <scope>NUCLEOTIDE SEQUENCE [LARGE SCALE GENOMIC DNA]</scope>
    <source>
        <strain evidence="2">Chok-6</strain>
    </source>
</reference>
<name>A0A426TU60_9CHLR</name>
<dbReference type="Proteomes" id="UP000280307">
    <property type="component" value="Unassembled WGS sequence"/>
</dbReference>
<evidence type="ECO:0000313" key="2">
    <source>
        <dbReference type="EMBL" id="RRR68588.1"/>
    </source>
</evidence>
<proteinExistence type="predicted"/>
<evidence type="ECO:0000313" key="3">
    <source>
        <dbReference type="Proteomes" id="UP000280307"/>
    </source>
</evidence>
<accession>A0A426TU60</accession>
<feature type="region of interest" description="Disordered" evidence="1">
    <location>
        <begin position="95"/>
        <end position="116"/>
    </location>
</feature>
<gene>
    <name evidence="2" type="ORF">EI684_17405</name>
</gene>
<comment type="caution">
    <text evidence="2">The sequence shown here is derived from an EMBL/GenBank/DDBJ whole genome shotgun (WGS) entry which is preliminary data.</text>
</comment>
<dbReference type="AlphaFoldDB" id="A0A426TU60"/>
<sequence length="116" mass="11684">MALFPPAAFVYGGENAALSYIRYNENPNECNGVLVVVDTVLAVLPFASLAKFGGGAGPMAQGGVQVLTAAQTQLLRLEVAAVAVGVGYIPNVFFSMSGDSSGDPSGRGGRGGTCGE</sequence>
<dbReference type="EMBL" id="RSAS01000708">
    <property type="protein sequence ID" value="RRR68588.1"/>
    <property type="molecule type" value="Genomic_DNA"/>
</dbReference>
<protein>
    <submittedName>
        <fullName evidence="2">Uncharacterized protein</fullName>
    </submittedName>
</protein>
<evidence type="ECO:0000256" key="1">
    <source>
        <dbReference type="SAM" id="MobiDB-lite"/>
    </source>
</evidence>